<evidence type="ECO:0000313" key="1">
    <source>
        <dbReference type="EMBL" id="CAB0001342.1"/>
    </source>
</evidence>
<reference evidence="1 2" key="1">
    <citation type="submission" date="2020-02" db="EMBL/GenBank/DDBJ databases">
        <authorList>
            <person name="Ferguson B K."/>
        </authorList>
    </citation>
    <scope>NUCLEOTIDE SEQUENCE [LARGE SCALE GENOMIC DNA]</scope>
</reference>
<protein>
    <submittedName>
        <fullName evidence="1">Uncharacterized protein</fullName>
    </submittedName>
</protein>
<dbReference type="Proteomes" id="UP000479000">
    <property type="component" value="Unassembled WGS sequence"/>
</dbReference>
<dbReference type="AlphaFoldDB" id="A0A6H5GEN2"/>
<keyword evidence="2" id="KW-1185">Reference proteome</keyword>
<organism evidence="1 2">
    <name type="scientific">Nesidiocoris tenuis</name>
    <dbReference type="NCBI Taxonomy" id="355587"/>
    <lineage>
        <taxon>Eukaryota</taxon>
        <taxon>Metazoa</taxon>
        <taxon>Ecdysozoa</taxon>
        <taxon>Arthropoda</taxon>
        <taxon>Hexapoda</taxon>
        <taxon>Insecta</taxon>
        <taxon>Pterygota</taxon>
        <taxon>Neoptera</taxon>
        <taxon>Paraneoptera</taxon>
        <taxon>Hemiptera</taxon>
        <taxon>Heteroptera</taxon>
        <taxon>Panheteroptera</taxon>
        <taxon>Cimicomorpha</taxon>
        <taxon>Miridae</taxon>
        <taxon>Dicyphina</taxon>
        <taxon>Nesidiocoris</taxon>
    </lineage>
</organism>
<name>A0A6H5GEN2_9HEMI</name>
<proteinExistence type="predicted"/>
<sequence>MFREKIYIRISAGQPWCYWDRWMWTMRGLWPPNKPSRPNKSIHANAILTNSMKLALRLIIEIKVKVRK</sequence>
<dbReference type="EMBL" id="CADCXU010010476">
    <property type="protein sequence ID" value="CAB0001342.1"/>
    <property type="molecule type" value="Genomic_DNA"/>
</dbReference>
<accession>A0A6H5GEN2</accession>
<gene>
    <name evidence="1" type="ORF">NTEN_LOCUS7129</name>
</gene>
<evidence type="ECO:0000313" key="2">
    <source>
        <dbReference type="Proteomes" id="UP000479000"/>
    </source>
</evidence>